<feature type="signal peptide" evidence="9">
    <location>
        <begin position="1"/>
        <end position="25"/>
    </location>
</feature>
<comment type="cofactor">
    <cofactor evidence="1">
        <name>heme</name>
        <dbReference type="ChEBI" id="CHEBI:30413"/>
    </cofactor>
</comment>
<keyword evidence="4" id="KW-0479">Metal-binding</keyword>
<feature type="compositionally biased region" description="Acidic residues" evidence="8">
    <location>
        <begin position="136"/>
        <end position="145"/>
    </location>
</feature>
<dbReference type="PANTHER" id="PTHR24296">
    <property type="entry name" value="CYTOCHROME P450"/>
    <property type="match status" value="1"/>
</dbReference>
<comment type="caution">
    <text evidence="10">The sequence shown here is derived from an EMBL/GenBank/DDBJ whole genome shotgun (WGS) entry which is preliminary data.</text>
</comment>
<keyword evidence="3" id="KW-0349">Heme</keyword>
<keyword evidence="5" id="KW-0560">Oxidoreductase</keyword>
<evidence type="ECO:0000256" key="5">
    <source>
        <dbReference type="ARBA" id="ARBA00023002"/>
    </source>
</evidence>
<evidence type="ECO:0000256" key="9">
    <source>
        <dbReference type="SAM" id="SignalP"/>
    </source>
</evidence>
<evidence type="ECO:0000256" key="4">
    <source>
        <dbReference type="ARBA" id="ARBA00022723"/>
    </source>
</evidence>
<name>A0A444YUL8_ARAHY</name>
<feature type="chain" id="PRO_5019201130" evidence="9">
    <location>
        <begin position="26"/>
        <end position="383"/>
    </location>
</feature>
<evidence type="ECO:0000256" key="7">
    <source>
        <dbReference type="ARBA" id="ARBA00023033"/>
    </source>
</evidence>
<sequence>MSWTTHFLNLCNWYIHLLCTTPTKSIYFHVFDNITSNPDTFTTSSRPSSTNSPLSSKQYRLFSFNIICKFSFEIDTECFISSFPESKLADSFDLASKLSVQRATSPLLLIWKLKRLLNIGSEKKLSGGQCGHGDDRTEEEGDGNDDDRQVFKLLNLPAIRIHRGFLLHLPSSLAVAATHHLRLVRSPPSSRELTIVVSRAHRRCSQSSQASLAHHRSSHRRLVANHQGACGYDDDDDDEQQWPNETEMVAEVRQRVSNMAGVTTIEVPINTLKSSTEDQENQDKSAAPSLLSIQGTALMSIAVGDFEGQVRFRNAFLNADWSLIEKTRRLEEIHLCLEVKALQSLHQNQFVRLLTLLPDWRICLGHGLSPSTDQMAICSQNLY</sequence>
<dbReference type="GO" id="GO:0004497">
    <property type="term" value="F:monooxygenase activity"/>
    <property type="evidence" value="ECO:0007669"/>
    <property type="project" value="UniProtKB-KW"/>
</dbReference>
<protein>
    <submittedName>
        <fullName evidence="10">Uncharacterized protein</fullName>
    </submittedName>
</protein>
<evidence type="ECO:0000256" key="6">
    <source>
        <dbReference type="ARBA" id="ARBA00023004"/>
    </source>
</evidence>
<dbReference type="Proteomes" id="UP000289738">
    <property type="component" value="Chromosome B06"/>
</dbReference>
<accession>A0A444YUL8</accession>
<keyword evidence="11" id="KW-1185">Reference proteome</keyword>
<feature type="region of interest" description="Disordered" evidence="8">
    <location>
        <begin position="125"/>
        <end position="146"/>
    </location>
</feature>
<evidence type="ECO:0000313" key="10">
    <source>
        <dbReference type="EMBL" id="RYR05621.1"/>
    </source>
</evidence>
<dbReference type="AlphaFoldDB" id="A0A444YUL8"/>
<evidence type="ECO:0000256" key="1">
    <source>
        <dbReference type="ARBA" id="ARBA00001971"/>
    </source>
</evidence>
<reference evidence="10 11" key="1">
    <citation type="submission" date="2019-01" db="EMBL/GenBank/DDBJ databases">
        <title>Sequencing of cultivated peanut Arachis hypogaea provides insights into genome evolution and oil improvement.</title>
        <authorList>
            <person name="Chen X."/>
        </authorList>
    </citation>
    <scope>NUCLEOTIDE SEQUENCE [LARGE SCALE GENOMIC DNA]</scope>
    <source>
        <strain evidence="11">cv. Fuhuasheng</strain>
        <tissue evidence="10">Leaves</tissue>
    </source>
</reference>
<evidence type="ECO:0000313" key="11">
    <source>
        <dbReference type="Proteomes" id="UP000289738"/>
    </source>
</evidence>
<organism evidence="10 11">
    <name type="scientific">Arachis hypogaea</name>
    <name type="common">Peanut</name>
    <dbReference type="NCBI Taxonomy" id="3818"/>
    <lineage>
        <taxon>Eukaryota</taxon>
        <taxon>Viridiplantae</taxon>
        <taxon>Streptophyta</taxon>
        <taxon>Embryophyta</taxon>
        <taxon>Tracheophyta</taxon>
        <taxon>Spermatophyta</taxon>
        <taxon>Magnoliopsida</taxon>
        <taxon>eudicotyledons</taxon>
        <taxon>Gunneridae</taxon>
        <taxon>Pentapetalae</taxon>
        <taxon>rosids</taxon>
        <taxon>fabids</taxon>
        <taxon>Fabales</taxon>
        <taxon>Fabaceae</taxon>
        <taxon>Papilionoideae</taxon>
        <taxon>50 kb inversion clade</taxon>
        <taxon>dalbergioids sensu lato</taxon>
        <taxon>Dalbergieae</taxon>
        <taxon>Pterocarpus clade</taxon>
        <taxon>Arachis</taxon>
    </lineage>
</organism>
<keyword evidence="6" id="KW-0408">Iron</keyword>
<comment type="similarity">
    <text evidence="2">Belongs to the cytochrome P450 family.</text>
</comment>
<evidence type="ECO:0000256" key="8">
    <source>
        <dbReference type="SAM" id="MobiDB-lite"/>
    </source>
</evidence>
<proteinExistence type="inferred from homology"/>
<gene>
    <name evidence="10" type="ORF">Ahy_B06g085461</name>
</gene>
<keyword evidence="9" id="KW-0732">Signal</keyword>
<evidence type="ECO:0000256" key="3">
    <source>
        <dbReference type="ARBA" id="ARBA00022617"/>
    </source>
</evidence>
<evidence type="ECO:0000256" key="2">
    <source>
        <dbReference type="ARBA" id="ARBA00010617"/>
    </source>
</evidence>
<dbReference type="EMBL" id="SDMP01000016">
    <property type="protein sequence ID" value="RYR05621.1"/>
    <property type="molecule type" value="Genomic_DNA"/>
</dbReference>
<dbReference type="GO" id="GO:0046872">
    <property type="term" value="F:metal ion binding"/>
    <property type="evidence" value="ECO:0007669"/>
    <property type="project" value="UniProtKB-KW"/>
</dbReference>
<keyword evidence="7" id="KW-0503">Monooxygenase</keyword>